<dbReference type="Proteomes" id="UP000684084">
    <property type="component" value="Unassembled WGS sequence"/>
</dbReference>
<dbReference type="AlphaFoldDB" id="A0A916E0H7"/>
<evidence type="ECO:0000313" key="7">
    <source>
        <dbReference type="EMBL" id="CAB5317829.1"/>
    </source>
</evidence>
<protein>
    <recommendedName>
        <fullName evidence="9">Zinc finger bed domain-containing protein 1-like</fullName>
    </recommendedName>
</protein>
<dbReference type="PANTHER" id="PTHR46481">
    <property type="entry name" value="ZINC FINGER BED DOMAIN-CONTAINING PROTEIN 4"/>
    <property type="match status" value="1"/>
</dbReference>
<keyword evidence="2" id="KW-0479">Metal-binding</keyword>
<keyword evidence="3" id="KW-0863">Zinc-finger</keyword>
<dbReference type="OrthoDB" id="2415357at2759"/>
<proteinExistence type="predicted"/>
<organism evidence="7 8">
    <name type="scientific">Rhizophagus irregularis</name>
    <dbReference type="NCBI Taxonomy" id="588596"/>
    <lineage>
        <taxon>Eukaryota</taxon>
        <taxon>Fungi</taxon>
        <taxon>Fungi incertae sedis</taxon>
        <taxon>Mucoromycota</taxon>
        <taxon>Glomeromycotina</taxon>
        <taxon>Glomeromycetes</taxon>
        <taxon>Glomerales</taxon>
        <taxon>Glomeraceae</taxon>
        <taxon>Rhizophagus</taxon>
    </lineage>
</organism>
<name>A0A916E0H7_9GLOM</name>
<evidence type="ECO:0000256" key="6">
    <source>
        <dbReference type="SAM" id="MobiDB-lite"/>
    </source>
</evidence>
<accession>A0A916E0H7</accession>
<feature type="region of interest" description="Disordered" evidence="6">
    <location>
        <begin position="550"/>
        <end position="577"/>
    </location>
</feature>
<comment type="caution">
    <text evidence="7">The sequence shown here is derived from an EMBL/GenBank/DDBJ whole genome shotgun (WGS) entry which is preliminary data.</text>
</comment>
<evidence type="ECO:0000313" key="8">
    <source>
        <dbReference type="Proteomes" id="UP000684084"/>
    </source>
</evidence>
<sequence>MDSTDLFDNQNIREVRRGRKESHVWDHYFKEPLGSGHYTARCHYCNQNWSRGKPEILKSHLALYCKDVPLYIKTEYMEMLAVGTTSTMNRKQKTDSDSSAELTADRKDKIDQALIRFFICCGIPFSTVGHPYFIDFVQSLCFAYGPPKRTTLSTTFLNHETAIILNKIKEELKYEKNLTLAVDGWCDPLGRSIYAFIIITPSANLQKDIIQTLTEEGGLKTSVKTRWSTAWTCCDSIIRLENNLKNVLETQTEIFINAIAIKNLLRNRQFFQDVEQLHTILAPAKKAIQAVEANSSNMASIFLQLIQMAVEIKKISNYFDPNFKKNCINIFNKRWAQFDTDTYLVAFFLHPRYRDKKFQDSTFRQMALTAMKIWSKFGSDKRSCKILLSQLRSYGDNEPPYDMEYTDEYDTPELWWSTCRQPNNYIQKLALKLFAITPHQAACEQAFSVLNWMIGKRRTRLDIDRLQSMAQMHSYYITNAKSELKFSSSDLSENKLETALQEITTAMINNDDIFIDDDDIVLDDESIDLNDDDANTNDLIMENIMNLDSFNEQNDDNSNSNISDQQPDESINYEDSNIDFEAIFDEESETD</sequence>
<dbReference type="GO" id="GO:0008270">
    <property type="term" value="F:zinc ion binding"/>
    <property type="evidence" value="ECO:0007669"/>
    <property type="project" value="UniProtKB-KW"/>
</dbReference>
<dbReference type="VEuPathDB" id="FungiDB:RhiirFUN_015870"/>
<dbReference type="GO" id="GO:0005634">
    <property type="term" value="C:nucleus"/>
    <property type="evidence" value="ECO:0007669"/>
    <property type="project" value="UniProtKB-SubCell"/>
</dbReference>
<evidence type="ECO:0008006" key="9">
    <source>
        <dbReference type="Google" id="ProtNLM"/>
    </source>
</evidence>
<dbReference type="PANTHER" id="PTHR46481:SF10">
    <property type="entry name" value="ZINC FINGER BED DOMAIN-CONTAINING PROTEIN 39"/>
    <property type="match status" value="1"/>
</dbReference>
<keyword evidence="4" id="KW-0862">Zinc</keyword>
<evidence type="ECO:0000256" key="4">
    <source>
        <dbReference type="ARBA" id="ARBA00022833"/>
    </source>
</evidence>
<keyword evidence="5" id="KW-0539">Nucleus</keyword>
<reference evidence="7" key="1">
    <citation type="submission" date="2020-05" db="EMBL/GenBank/DDBJ databases">
        <authorList>
            <person name="Rincon C."/>
            <person name="Sanders R I."/>
            <person name="Robbins C."/>
            <person name="Chaturvedi A."/>
        </authorList>
    </citation>
    <scope>NUCLEOTIDE SEQUENCE</scope>
    <source>
        <strain evidence="7">CHB12</strain>
    </source>
</reference>
<feature type="compositionally biased region" description="Low complexity" evidence="6">
    <location>
        <begin position="550"/>
        <end position="565"/>
    </location>
</feature>
<evidence type="ECO:0000256" key="3">
    <source>
        <dbReference type="ARBA" id="ARBA00022771"/>
    </source>
</evidence>
<dbReference type="EMBL" id="CAGKOT010000002">
    <property type="protein sequence ID" value="CAB5317829.1"/>
    <property type="molecule type" value="Genomic_DNA"/>
</dbReference>
<evidence type="ECO:0000256" key="1">
    <source>
        <dbReference type="ARBA" id="ARBA00004123"/>
    </source>
</evidence>
<evidence type="ECO:0000256" key="5">
    <source>
        <dbReference type="ARBA" id="ARBA00023242"/>
    </source>
</evidence>
<gene>
    <name evidence="7" type="ORF">CHRIB12_LOCUS2034</name>
</gene>
<comment type="subcellular location">
    <subcellularLocation>
        <location evidence="1">Nucleus</location>
    </subcellularLocation>
</comment>
<dbReference type="VEuPathDB" id="FungiDB:RhiirFUN_018136"/>
<evidence type="ECO:0000256" key="2">
    <source>
        <dbReference type="ARBA" id="ARBA00022723"/>
    </source>
</evidence>
<dbReference type="InterPro" id="IPR052035">
    <property type="entry name" value="ZnF_BED_domain_contain"/>
</dbReference>